<gene>
    <name evidence="2" type="ORF">METZ01_LOCUS291081</name>
</gene>
<feature type="transmembrane region" description="Helical" evidence="1">
    <location>
        <begin position="32"/>
        <end position="55"/>
    </location>
</feature>
<keyword evidence="1" id="KW-0472">Membrane</keyword>
<dbReference type="EMBL" id="UINC01088208">
    <property type="protein sequence ID" value="SVC38227.1"/>
    <property type="molecule type" value="Genomic_DNA"/>
</dbReference>
<proteinExistence type="predicted"/>
<organism evidence="2">
    <name type="scientific">marine metagenome</name>
    <dbReference type="NCBI Taxonomy" id="408172"/>
    <lineage>
        <taxon>unclassified sequences</taxon>
        <taxon>metagenomes</taxon>
        <taxon>ecological metagenomes</taxon>
    </lineage>
</organism>
<evidence type="ECO:0000313" key="2">
    <source>
        <dbReference type="EMBL" id="SVC38227.1"/>
    </source>
</evidence>
<keyword evidence="1" id="KW-1133">Transmembrane helix</keyword>
<evidence type="ECO:0000256" key="1">
    <source>
        <dbReference type="SAM" id="Phobius"/>
    </source>
</evidence>
<protein>
    <submittedName>
        <fullName evidence="2">Uncharacterized protein</fullName>
    </submittedName>
</protein>
<sequence>MRSDKRAPTTKARIFGIDLPFSQRVARIIKKALLAGILVRLGFVILALIVGIFLVDVSDLKSGISSFFNTQSEARQCTYYAEDKKWTDTVDSLGCPSTSIRNGIKGNLQ</sequence>
<keyword evidence="1" id="KW-0812">Transmembrane</keyword>
<reference evidence="2" key="1">
    <citation type="submission" date="2018-05" db="EMBL/GenBank/DDBJ databases">
        <authorList>
            <person name="Lanie J.A."/>
            <person name="Ng W.-L."/>
            <person name="Kazmierczak K.M."/>
            <person name="Andrzejewski T.M."/>
            <person name="Davidsen T.M."/>
            <person name="Wayne K.J."/>
            <person name="Tettelin H."/>
            <person name="Glass J.I."/>
            <person name="Rusch D."/>
            <person name="Podicherti R."/>
            <person name="Tsui H.-C.T."/>
            <person name="Winkler M.E."/>
        </authorList>
    </citation>
    <scope>NUCLEOTIDE SEQUENCE</scope>
</reference>
<name>A0A382LSE5_9ZZZZ</name>
<dbReference type="AlphaFoldDB" id="A0A382LSE5"/>
<accession>A0A382LSE5</accession>